<comment type="caution">
    <text evidence="2">The sequence shown here is derived from an EMBL/GenBank/DDBJ whole genome shotgun (WGS) entry which is preliminary data.</text>
</comment>
<feature type="transmembrane region" description="Helical" evidence="1">
    <location>
        <begin position="99"/>
        <end position="119"/>
    </location>
</feature>
<keyword evidence="1" id="KW-0812">Transmembrane</keyword>
<gene>
    <name evidence="2" type="ORF">FCALED_LOCUS4126</name>
</gene>
<name>A0A9N9F4Q0_9GLOM</name>
<sequence>MRLNTPFSIACKKLSDTEIPSNPSNAQIPICSCDFRININDCPESSILVISQWVLLPYCALIGATAAVCLWHLIKKKNQPFFLTSRRDRGKLRPRPQHTYFTIAMIYCPLQMLHSILLLTNSYPNILWAEIGHSLPMTLSATIAILYPLIYSTSTFEVTNFASRPISTSSAISEIPIARHAVRIDIVCILAFITTLGIFLIVPALTGYYADMSDFINADRFFKIQYFAWMTWVSLYVASMMWFWIRFLIIVGELTDQNQTQNPGLQIKLEQLRRGSRNLSLPIYGQIIAGLIYLTAFLLYGLYNRSSTINNYRINLIYMSIWNFLIPFIMHITQWIMIYNIYKVTNTSQNIPKRLSTRNFYNNSRAGGGQNVNETTINQVNEGRNNKREKRITIINVSEGKRNVDALDMSPTSEFIRTPLNKTIDEEDIFDIDISDISTPREDFMIDSGHYSSGMVFNRDSGRVSLSSVSFTKNRKSDTFLHPLHENVVIGMSNRYSGHSILSETLTLNNNGSINNTINNTILTTPTSMNFNSNISSSSTTLPYPISENMSFISNRTSNEISSNNDNILSSAQRKEWLDQRPVSLNRSNK</sequence>
<evidence type="ECO:0000256" key="1">
    <source>
        <dbReference type="SAM" id="Phobius"/>
    </source>
</evidence>
<feature type="transmembrane region" description="Helical" evidence="1">
    <location>
        <begin position="281"/>
        <end position="301"/>
    </location>
</feature>
<dbReference type="OrthoDB" id="2405215at2759"/>
<organism evidence="2 3">
    <name type="scientific">Funneliformis caledonium</name>
    <dbReference type="NCBI Taxonomy" id="1117310"/>
    <lineage>
        <taxon>Eukaryota</taxon>
        <taxon>Fungi</taxon>
        <taxon>Fungi incertae sedis</taxon>
        <taxon>Mucoromycota</taxon>
        <taxon>Glomeromycotina</taxon>
        <taxon>Glomeromycetes</taxon>
        <taxon>Glomerales</taxon>
        <taxon>Glomeraceae</taxon>
        <taxon>Funneliformis</taxon>
    </lineage>
</organism>
<evidence type="ECO:0000313" key="3">
    <source>
        <dbReference type="Proteomes" id="UP000789570"/>
    </source>
</evidence>
<keyword evidence="1" id="KW-0472">Membrane</keyword>
<feature type="transmembrane region" description="Helical" evidence="1">
    <location>
        <begin position="131"/>
        <end position="150"/>
    </location>
</feature>
<feature type="transmembrane region" description="Helical" evidence="1">
    <location>
        <begin position="321"/>
        <end position="342"/>
    </location>
</feature>
<reference evidence="2" key="1">
    <citation type="submission" date="2021-06" db="EMBL/GenBank/DDBJ databases">
        <authorList>
            <person name="Kallberg Y."/>
            <person name="Tangrot J."/>
            <person name="Rosling A."/>
        </authorList>
    </citation>
    <scope>NUCLEOTIDE SEQUENCE</scope>
    <source>
        <strain evidence="2">UK204</strain>
    </source>
</reference>
<dbReference type="AlphaFoldDB" id="A0A9N9F4Q0"/>
<dbReference type="Proteomes" id="UP000789570">
    <property type="component" value="Unassembled WGS sequence"/>
</dbReference>
<protein>
    <submittedName>
        <fullName evidence="2">9193_t:CDS:1</fullName>
    </submittedName>
</protein>
<feature type="transmembrane region" description="Helical" evidence="1">
    <location>
        <begin position="226"/>
        <end position="245"/>
    </location>
</feature>
<keyword evidence="3" id="KW-1185">Reference proteome</keyword>
<accession>A0A9N9F4Q0</accession>
<keyword evidence="1" id="KW-1133">Transmembrane helix</keyword>
<dbReference type="EMBL" id="CAJVPQ010000778">
    <property type="protein sequence ID" value="CAG8509620.1"/>
    <property type="molecule type" value="Genomic_DNA"/>
</dbReference>
<feature type="transmembrane region" description="Helical" evidence="1">
    <location>
        <begin position="186"/>
        <end position="206"/>
    </location>
</feature>
<proteinExistence type="predicted"/>
<feature type="transmembrane region" description="Helical" evidence="1">
    <location>
        <begin position="55"/>
        <end position="74"/>
    </location>
</feature>
<evidence type="ECO:0000313" key="2">
    <source>
        <dbReference type="EMBL" id="CAG8509620.1"/>
    </source>
</evidence>